<dbReference type="Ensembl" id="ENSGWIT00000049937.1">
    <property type="protein sequence ID" value="ENSGWIP00000046123.1"/>
    <property type="gene ID" value="ENSGWIG00000022802.1"/>
</dbReference>
<feature type="region of interest" description="Disordered" evidence="1">
    <location>
        <begin position="252"/>
        <end position="272"/>
    </location>
</feature>
<dbReference type="SUPFAM" id="SSF50494">
    <property type="entry name" value="Trypsin-like serine proteases"/>
    <property type="match status" value="1"/>
</dbReference>
<reference evidence="2" key="3">
    <citation type="submission" date="2025-09" db="UniProtKB">
        <authorList>
            <consortium name="Ensembl"/>
        </authorList>
    </citation>
    <scope>IDENTIFICATION</scope>
</reference>
<dbReference type="GeneID" id="114480130"/>
<reference evidence="2" key="2">
    <citation type="submission" date="2025-08" db="UniProtKB">
        <authorList>
            <consortium name="Ensembl"/>
        </authorList>
    </citation>
    <scope>IDENTIFICATION</scope>
</reference>
<dbReference type="InterPro" id="IPR043504">
    <property type="entry name" value="Peptidase_S1_PA_chymotrypsin"/>
</dbReference>
<sequence>MPHKRGRSSGPGTGDIRKYFNNKTADPSSPVKVKEEKTDPVDGHSHTLNVKFSSNDRYEYSVHCEHPRTVLQVLKSHSEWNAKMADDGIIIHMGKGDKETIIPTHFPCTCLEEGETLTLYWETQEVEQRAEGVDYTLIRPVEEYSVFFIDTVGGVNSRSKELFRNQGAVKMFKFLCVYGEKGATVMETFRRDGRFLDYLESFKLSNNDNENTLTVSTEKVKNLHNNKFKIRLPLNKSGKDGKNQEDVANKSVKEVADMRGRSVASTKTSEGTNTLTQEKLMEIYELLCEQFPHLKEEMENRAEVNTVKVEKVNFGKAQQSFSEVFRQKQMHKLGESVCKVRVGDVCSGTGFVLFDNYIITNAHLFQNCTDGRELHDEIDVFALFNYVDPEPYNDFYCFEAEKLFVDIDSELDYAIVELHPEGWKQNGRPMKVPKGLLNKFGPLPETGEACIIGHPKGEILRMDPTWIIEKEKRKDVVKECLEPYRKSLFPIRPLINHLNDQGLQDLLESEEHPTYNTFLYHGASGSPVIDGHGRVFGLHTAGLMFNKPTDGQIEYVIEYAQPLIAIFEKFVNNLKSRTDDPTSQGVLAKVKEVAKNNKHIQILDLEEAMDTS</sequence>
<dbReference type="GO" id="GO:0006260">
    <property type="term" value="P:DNA replication"/>
    <property type="evidence" value="ECO:0007669"/>
    <property type="project" value="TreeGrafter"/>
</dbReference>
<gene>
    <name evidence="2" type="primary">LOC114480130</name>
</gene>
<keyword evidence="3" id="KW-1185">Reference proteome</keyword>
<dbReference type="PANTHER" id="PTHR14389">
    <property type="entry name" value="SI:CH1073-475A24.1"/>
    <property type="match status" value="1"/>
</dbReference>
<evidence type="ECO:0000313" key="3">
    <source>
        <dbReference type="Proteomes" id="UP000694680"/>
    </source>
</evidence>
<accession>A0A8C5HKL0</accession>
<feature type="region of interest" description="Disordered" evidence="1">
    <location>
        <begin position="1"/>
        <end position="45"/>
    </location>
</feature>
<dbReference type="OrthoDB" id="10025068at2759"/>
<dbReference type="GO" id="GO:0000785">
    <property type="term" value="C:chromatin"/>
    <property type="evidence" value="ECO:0007669"/>
    <property type="project" value="TreeGrafter"/>
</dbReference>
<dbReference type="RefSeq" id="XP_028329789.1">
    <property type="nucleotide sequence ID" value="XM_028473988.1"/>
</dbReference>
<dbReference type="InterPro" id="IPR009003">
    <property type="entry name" value="Peptidase_S1_PA"/>
</dbReference>
<dbReference type="Proteomes" id="UP000694680">
    <property type="component" value="Chromosome 18"/>
</dbReference>
<dbReference type="Gene3D" id="2.40.10.10">
    <property type="entry name" value="Trypsin-like serine proteases"/>
    <property type="match status" value="2"/>
</dbReference>
<dbReference type="Pfam" id="PF13365">
    <property type="entry name" value="Trypsin_2"/>
    <property type="match status" value="1"/>
</dbReference>
<organism evidence="2 3">
    <name type="scientific">Gouania willdenowi</name>
    <name type="common">Blunt-snouted clingfish</name>
    <name type="synonym">Lepadogaster willdenowi</name>
    <dbReference type="NCBI Taxonomy" id="441366"/>
    <lineage>
        <taxon>Eukaryota</taxon>
        <taxon>Metazoa</taxon>
        <taxon>Chordata</taxon>
        <taxon>Craniata</taxon>
        <taxon>Vertebrata</taxon>
        <taxon>Euteleostomi</taxon>
        <taxon>Actinopterygii</taxon>
        <taxon>Neopterygii</taxon>
        <taxon>Teleostei</taxon>
        <taxon>Neoteleostei</taxon>
        <taxon>Acanthomorphata</taxon>
        <taxon>Ovalentaria</taxon>
        <taxon>Blenniimorphae</taxon>
        <taxon>Blenniiformes</taxon>
        <taxon>Gobiesocoidei</taxon>
        <taxon>Gobiesocidae</taxon>
        <taxon>Gobiesocinae</taxon>
        <taxon>Gouania</taxon>
    </lineage>
</organism>
<proteinExistence type="predicted"/>
<evidence type="ECO:0000256" key="1">
    <source>
        <dbReference type="SAM" id="MobiDB-lite"/>
    </source>
</evidence>
<evidence type="ECO:0000313" key="2">
    <source>
        <dbReference type="Ensembl" id="ENSGWIP00000046123.1"/>
    </source>
</evidence>
<name>A0A8C5HKL0_GOUWI</name>
<feature type="compositionally biased region" description="Polar residues" evidence="1">
    <location>
        <begin position="263"/>
        <end position="272"/>
    </location>
</feature>
<protein>
    <submittedName>
        <fullName evidence="2">Protein FAM111A-like</fullName>
    </submittedName>
</protein>
<reference evidence="2" key="1">
    <citation type="submission" date="2020-06" db="EMBL/GenBank/DDBJ databases">
        <authorList>
            <consortium name="Wellcome Sanger Institute Data Sharing"/>
        </authorList>
    </citation>
    <scope>NUCLEOTIDE SEQUENCE [LARGE SCALE GENOMIC DNA]</scope>
</reference>
<dbReference type="PANTHER" id="PTHR14389:SF3">
    <property type="entry name" value="PROTEIN FAM111A-LIKE"/>
    <property type="match status" value="1"/>
</dbReference>
<feature type="compositionally biased region" description="Basic and acidic residues" evidence="1">
    <location>
        <begin position="32"/>
        <end position="45"/>
    </location>
</feature>
<dbReference type="GO" id="GO:0005634">
    <property type="term" value="C:nucleus"/>
    <property type="evidence" value="ECO:0007669"/>
    <property type="project" value="TreeGrafter"/>
</dbReference>
<dbReference type="AlphaFoldDB" id="A0A8C5HKL0"/>